<protein>
    <submittedName>
        <fullName evidence="1">Uncharacterized protein</fullName>
    </submittedName>
</protein>
<reference evidence="1 2" key="1">
    <citation type="journal article" date="2022" name="Hortic Res">
        <title>A haplotype resolved chromosomal level avocado genome allows analysis of novel avocado genes.</title>
        <authorList>
            <person name="Nath O."/>
            <person name="Fletcher S.J."/>
            <person name="Hayward A."/>
            <person name="Shaw L.M."/>
            <person name="Masouleh A.K."/>
            <person name="Furtado A."/>
            <person name="Henry R.J."/>
            <person name="Mitter N."/>
        </authorList>
    </citation>
    <scope>NUCLEOTIDE SEQUENCE [LARGE SCALE GENOMIC DNA]</scope>
    <source>
        <strain evidence="2">cv. Hass</strain>
    </source>
</reference>
<evidence type="ECO:0000313" key="2">
    <source>
        <dbReference type="Proteomes" id="UP001234297"/>
    </source>
</evidence>
<accession>A0ACC2LAS8</accession>
<keyword evidence="2" id="KW-1185">Reference proteome</keyword>
<dbReference type="EMBL" id="CM056815">
    <property type="protein sequence ID" value="KAJ8630258.1"/>
    <property type="molecule type" value="Genomic_DNA"/>
</dbReference>
<gene>
    <name evidence="1" type="ORF">MRB53_023581</name>
</gene>
<evidence type="ECO:0000313" key="1">
    <source>
        <dbReference type="EMBL" id="KAJ8630258.1"/>
    </source>
</evidence>
<sequence>MHNPQSSFPPSSCNALHSYHLSSPDQRLLPSQIGRPYTSCMSTGQLPVHNPAWPSISSSSSSSTSTFALSQLVVIGCELPVTCICTFPSSPSSSLASSLSLQTVNGLQLPAAADYHRPLPLHVASDQCCITCSDHSSSSPWLASTCCSGHTFLYTATTSATHILLCHWPVPP</sequence>
<comment type="caution">
    <text evidence="1">The sequence shown here is derived from an EMBL/GenBank/DDBJ whole genome shotgun (WGS) entry which is preliminary data.</text>
</comment>
<name>A0ACC2LAS8_PERAE</name>
<dbReference type="Proteomes" id="UP001234297">
    <property type="component" value="Chromosome 7"/>
</dbReference>
<organism evidence="1 2">
    <name type="scientific">Persea americana</name>
    <name type="common">Avocado</name>
    <dbReference type="NCBI Taxonomy" id="3435"/>
    <lineage>
        <taxon>Eukaryota</taxon>
        <taxon>Viridiplantae</taxon>
        <taxon>Streptophyta</taxon>
        <taxon>Embryophyta</taxon>
        <taxon>Tracheophyta</taxon>
        <taxon>Spermatophyta</taxon>
        <taxon>Magnoliopsida</taxon>
        <taxon>Magnoliidae</taxon>
        <taxon>Laurales</taxon>
        <taxon>Lauraceae</taxon>
        <taxon>Persea</taxon>
    </lineage>
</organism>
<proteinExistence type="predicted"/>